<sequence length="119" mass="14566">MNDKYSVKTQNEVNSILERLNEWKNLFIFEVRYFYEGWAIYMREKNMYPRHLVIFKSYSDDYYSIKSFEIHFSKKKETYQELYINEKIDTVQQVQSEIKEIIYGKDILDSITKLNSESI</sequence>
<dbReference type="AlphaFoldDB" id="X0VWP8"/>
<proteinExistence type="predicted"/>
<name>X0VWP8_9ZZZZ</name>
<gene>
    <name evidence="1" type="ORF">S01H1_53257</name>
</gene>
<protein>
    <submittedName>
        <fullName evidence="1">Uncharacterized protein</fullName>
    </submittedName>
</protein>
<reference evidence="1" key="1">
    <citation type="journal article" date="2014" name="Front. Microbiol.">
        <title>High frequency of phylogenetically diverse reductive dehalogenase-homologous genes in deep subseafloor sedimentary metagenomes.</title>
        <authorList>
            <person name="Kawai M."/>
            <person name="Futagami T."/>
            <person name="Toyoda A."/>
            <person name="Takaki Y."/>
            <person name="Nishi S."/>
            <person name="Hori S."/>
            <person name="Arai W."/>
            <person name="Tsubouchi T."/>
            <person name="Morono Y."/>
            <person name="Uchiyama I."/>
            <person name="Ito T."/>
            <person name="Fujiyama A."/>
            <person name="Inagaki F."/>
            <person name="Takami H."/>
        </authorList>
    </citation>
    <scope>NUCLEOTIDE SEQUENCE</scope>
    <source>
        <strain evidence="1">Expedition CK06-06</strain>
    </source>
</reference>
<dbReference type="EMBL" id="BARS01034481">
    <property type="protein sequence ID" value="GAG22725.1"/>
    <property type="molecule type" value="Genomic_DNA"/>
</dbReference>
<organism evidence="1">
    <name type="scientific">marine sediment metagenome</name>
    <dbReference type="NCBI Taxonomy" id="412755"/>
    <lineage>
        <taxon>unclassified sequences</taxon>
        <taxon>metagenomes</taxon>
        <taxon>ecological metagenomes</taxon>
    </lineage>
</organism>
<evidence type="ECO:0000313" key="1">
    <source>
        <dbReference type="EMBL" id="GAG22725.1"/>
    </source>
</evidence>
<accession>X0VWP8</accession>
<comment type="caution">
    <text evidence="1">The sequence shown here is derived from an EMBL/GenBank/DDBJ whole genome shotgun (WGS) entry which is preliminary data.</text>
</comment>